<dbReference type="AlphaFoldDB" id="A0A0E9R175"/>
<organism evidence="1">
    <name type="scientific">Anguilla anguilla</name>
    <name type="common">European freshwater eel</name>
    <name type="synonym">Muraena anguilla</name>
    <dbReference type="NCBI Taxonomy" id="7936"/>
    <lineage>
        <taxon>Eukaryota</taxon>
        <taxon>Metazoa</taxon>
        <taxon>Chordata</taxon>
        <taxon>Craniata</taxon>
        <taxon>Vertebrata</taxon>
        <taxon>Euteleostomi</taxon>
        <taxon>Actinopterygii</taxon>
        <taxon>Neopterygii</taxon>
        <taxon>Teleostei</taxon>
        <taxon>Anguilliformes</taxon>
        <taxon>Anguillidae</taxon>
        <taxon>Anguilla</taxon>
    </lineage>
</organism>
<name>A0A0E9R175_ANGAN</name>
<reference evidence="1" key="1">
    <citation type="submission" date="2014-11" db="EMBL/GenBank/DDBJ databases">
        <authorList>
            <person name="Amaro Gonzalez C."/>
        </authorList>
    </citation>
    <scope>NUCLEOTIDE SEQUENCE</scope>
</reference>
<protein>
    <submittedName>
        <fullName evidence="1">Uncharacterized protein</fullName>
    </submittedName>
</protein>
<accession>A0A0E9R175</accession>
<evidence type="ECO:0000313" key="1">
    <source>
        <dbReference type="EMBL" id="JAH22854.1"/>
    </source>
</evidence>
<sequence>MFLGTSVGSICFRVSSELKQDWLHAQQINGTVSFSDRTNEATRN</sequence>
<reference evidence="1" key="2">
    <citation type="journal article" date="2015" name="Fish Shellfish Immunol.">
        <title>Early steps in the European eel (Anguilla anguilla)-Vibrio vulnificus interaction in the gills: Role of the RtxA13 toxin.</title>
        <authorList>
            <person name="Callol A."/>
            <person name="Pajuelo D."/>
            <person name="Ebbesson L."/>
            <person name="Teles M."/>
            <person name="MacKenzie S."/>
            <person name="Amaro C."/>
        </authorList>
    </citation>
    <scope>NUCLEOTIDE SEQUENCE</scope>
</reference>
<dbReference type="EMBL" id="GBXM01085723">
    <property type="protein sequence ID" value="JAH22854.1"/>
    <property type="molecule type" value="Transcribed_RNA"/>
</dbReference>
<proteinExistence type="predicted"/>